<accession>A0A2N5TIP0</accession>
<sequence>MAAQLEQINLRYCTTLCNSTKTRHQVKQVGQRIDGLEGQMCNVLDAMTALLASVDRLNNRAAETTRQGTPFSTSAKPEGNETPKYFFHMKSFLKDPMQLHRLIQSTVEYLKFSSKNFTLHTL</sequence>
<comment type="caution">
    <text evidence="1">The sequence shown here is derived from an EMBL/GenBank/DDBJ whole genome shotgun (WGS) entry which is preliminary data.</text>
</comment>
<evidence type="ECO:0000313" key="1">
    <source>
        <dbReference type="EMBL" id="PLW25355.1"/>
    </source>
</evidence>
<keyword evidence="2" id="KW-1185">Reference proteome</keyword>
<reference evidence="1 2" key="1">
    <citation type="submission" date="2017-11" db="EMBL/GenBank/DDBJ databases">
        <title>De novo assembly and phasing of dikaryotic genomes from two isolates of Puccinia coronata f. sp. avenae, the causal agent of oat crown rust.</title>
        <authorList>
            <person name="Miller M.E."/>
            <person name="Zhang Y."/>
            <person name="Omidvar V."/>
            <person name="Sperschneider J."/>
            <person name="Schwessinger B."/>
            <person name="Raley C."/>
            <person name="Palmer J.M."/>
            <person name="Garnica D."/>
            <person name="Upadhyaya N."/>
            <person name="Rathjen J."/>
            <person name="Taylor J.M."/>
            <person name="Park R.F."/>
            <person name="Dodds P.N."/>
            <person name="Hirsch C.D."/>
            <person name="Kianian S.F."/>
            <person name="Figueroa M."/>
        </authorList>
    </citation>
    <scope>NUCLEOTIDE SEQUENCE [LARGE SCALE GENOMIC DNA]</scope>
    <source>
        <strain evidence="1">12NC29</strain>
    </source>
</reference>
<gene>
    <name evidence="1" type="ORF">PCANC_28810</name>
</gene>
<name>A0A2N5TIP0_9BASI</name>
<organism evidence="1 2">
    <name type="scientific">Puccinia coronata f. sp. avenae</name>
    <dbReference type="NCBI Taxonomy" id="200324"/>
    <lineage>
        <taxon>Eukaryota</taxon>
        <taxon>Fungi</taxon>
        <taxon>Dikarya</taxon>
        <taxon>Basidiomycota</taxon>
        <taxon>Pucciniomycotina</taxon>
        <taxon>Pucciniomycetes</taxon>
        <taxon>Pucciniales</taxon>
        <taxon>Pucciniaceae</taxon>
        <taxon>Puccinia</taxon>
    </lineage>
</organism>
<evidence type="ECO:0000313" key="2">
    <source>
        <dbReference type="Proteomes" id="UP000235388"/>
    </source>
</evidence>
<dbReference type="Proteomes" id="UP000235388">
    <property type="component" value="Unassembled WGS sequence"/>
</dbReference>
<dbReference type="EMBL" id="PGCJ01000624">
    <property type="protein sequence ID" value="PLW25355.1"/>
    <property type="molecule type" value="Genomic_DNA"/>
</dbReference>
<dbReference type="AlphaFoldDB" id="A0A2N5TIP0"/>
<proteinExistence type="predicted"/>
<protein>
    <submittedName>
        <fullName evidence="1">Uncharacterized protein</fullName>
    </submittedName>
</protein>